<dbReference type="InterPro" id="IPR013766">
    <property type="entry name" value="Thioredoxin_domain"/>
</dbReference>
<accession>A0A2S8GAI2</accession>
<feature type="domain" description="Thioredoxin" evidence="1">
    <location>
        <begin position="25"/>
        <end position="130"/>
    </location>
</feature>
<organism evidence="2 3">
    <name type="scientific">Blastopirellula marina</name>
    <dbReference type="NCBI Taxonomy" id="124"/>
    <lineage>
        <taxon>Bacteria</taxon>
        <taxon>Pseudomonadati</taxon>
        <taxon>Planctomycetota</taxon>
        <taxon>Planctomycetia</taxon>
        <taxon>Pirellulales</taxon>
        <taxon>Pirellulaceae</taxon>
        <taxon>Blastopirellula</taxon>
    </lineage>
</organism>
<dbReference type="SUPFAM" id="SSF52833">
    <property type="entry name" value="Thioredoxin-like"/>
    <property type="match status" value="1"/>
</dbReference>
<dbReference type="PANTHER" id="PTHR45663:SF11">
    <property type="entry name" value="GEO12009P1"/>
    <property type="match status" value="1"/>
</dbReference>
<dbReference type="PROSITE" id="PS51352">
    <property type="entry name" value="THIOREDOXIN_2"/>
    <property type="match status" value="1"/>
</dbReference>
<dbReference type="Proteomes" id="UP000237819">
    <property type="component" value="Unassembled WGS sequence"/>
</dbReference>
<dbReference type="Pfam" id="PF00085">
    <property type="entry name" value="Thioredoxin"/>
    <property type="match status" value="1"/>
</dbReference>
<dbReference type="GO" id="GO:0015035">
    <property type="term" value="F:protein-disulfide reductase activity"/>
    <property type="evidence" value="ECO:0007669"/>
    <property type="project" value="TreeGrafter"/>
</dbReference>
<name>A0A2S8GAI2_9BACT</name>
<evidence type="ECO:0000259" key="1">
    <source>
        <dbReference type="PROSITE" id="PS51352"/>
    </source>
</evidence>
<sequence length="130" mass="14690">MEFNPMPKLVVLLIALACFLMPIGVVVVMNADHLQLPQLPEPPKPHEVQGKIYFFSAPWCGACKRAQPAYEKLRNEGYPIKKINVDNDQDLAMKYGIRSIPTFVYVRDGKEINRTSNGTAGAVKQLCWTW</sequence>
<dbReference type="GO" id="GO:0005737">
    <property type="term" value="C:cytoplasm"/>
    <property type="evidence" value="ECO:0007669"/>
    <property type="project" value="TreeGrafter"/>
</dbReference>
<dbReference type="PANTHER" id="PTHR45663">
    <property type="entry name" value="GEO12009P1"/>
    <property type="match status" value="1"/>
</dbReference>
<protein>
    <recommendedName>
        <fullName evidence="1">Thioredoxin domain-containing protein</fullName>
    </recommendedName>
</protein>
<proteinExistence type="predicted"/>
<dbReference type="InterPro" id="IPR036249">
    <property type="entry name" value="Thioredoxin-like_sf"/>
</dbReference>
<evidence type="ECO:0000313" key="3">
    <source>
        <dbReference type="Proteomes" id="UP000237819"/>
    </source>
</evidence>
<dbReference type="CDD" id="cd02947">
    <property type="entry name" value="TRX_family"/>
    <property type="match status" value="1"/>
</dbReference>
<evidence type="ECO:0000313" key="2">
    <source>
        <dbReference type="EMBL" id="PQO41468.1"/>
    </source>
</evidence>
<reference evidence="2 3" key="1">
    <citation type="submission" date="2018-02" db="EMBL/GenBank/DDBJ databases">
        <title>Comparative genomes isolates from brazilian mangrove.</title>
        <authorList>
            <person name="Araujo J.E."/>
            <person name="Taketani R.G."/>
            <person name="Silva M.C.P."/>
            <person name="Loureco M.V."/>
            <person name="Andreote F.D."/>
        </authorList>
    </citation>
    <scope>NUCLEOTIDE SEQUENCE [LARGE SCALE GENOMIC DNA]</scope>
    <source>
        <strain evidence="2 3">Nap-Phe MGV</strain>
    </source>
</reference>
<dbReference type="Gene3D" id="3.40.30.10">
    <property type="entry name" value="Glutaredoxin"/>
    <property type="match status" value="1"/>
</dbReference>
<dbReference type="AlphaFoldDB" id="A0A2S8GAI2"/>
<comment type="caution">
    <text evidence="2">The sequence shown here is derived from an EMBL/GenBank/DDBJ whole genome shotgun (WGS) entry which is preliminary data.</text>
</comment>
<gene>
    <name evidence="2" type="ORF">C5Y93_30625</name>
</gene>
<dbReference type="EMBL" id="PUHZ01000026">
    <property type="protein sequence ID" value="PQO41468.1"/>
    <property type="molecule type" value="Genomic_DNA"/>
</dbReference>